<dbReference type="EMBL" id="CAMPGE010026526">
    <property type="protein sequence ID" value="CAI2384209.1"/>
    <property type="molecule type" value="Genomic_DNA"/>
</dbReference>
<organism evidence="1 2">
    <name type="scientific">Euplotes crassus</name>
    <dbReference type="NCBI Taxonomy" id="5936"/>
    <lineage>
        <taxon>Eukaryota</taxon>
        <taxon>Sar</taxon>
        <taxon>Alveolata</taxon>
        <taxon>Ciliophora</taxon>
        <taxon>Intramacronucleata</taxon>
        <taxon>Spirotrichea</taxon>
        <taxon>Hypotrichia</taxon>
        <taxon>Euplotida</taxon>
        <taxon>Euplotidae</taxon>
        <taxon>Moneuplotes</taxon>
    </lineage>
</organism>
<accession>A0AAD1Y466</accession>
<dbReference type="AlphaFoldDB" id="A0AAD1Y466"/>
<sequence>MWHREFKRMQARLYHSMKDVYHEIILYLHTDRSYNLKMVFTCTFLTYSMKFCLDEFKEFQRASQLKALVILANEDGLPKGADMIEQYHDPTLGDEYQQFISDYQSAYARK</sequence>
<dbReference type="Proteomes" id="UP001295684">
    <property type="component" value="Unassembled WGS sequence"/>
</dbReference>
<evidence type="ECO:0000313" key="2">
    <source>
        <dbReference type="Proteomes" id="UP001295684"/>
    </source>
</evidence>
<keyword evidence="2" id="KW-1185">Reference proteome</keyword>
<gene>
    <name evidence="1" type="ORF">ECRASSUSDP1_LOCUS25731</name>
</gene>
<name>A0AAD1Y466_EUPCR</name>
<protein>
    <submittedName>
        <fullName evidence="1">Uncharacterized protein</fullName>
    </submittedName>
</protein>
<reference evidence="1" key="1">
    <citation type="submission" date="2023-07" db="EMBL/GenBank/DDBJ databases">
        <authorList>
            <consortium name="AG Swart"/>
            <person name="Singh M."/>
            <person name="Singh A."/>
            <person name="Seah K."/>
            <person name="Emmerich C."/>
        </authorList>
    </citation>
    <scope>NUCLEOTIDE SEQUENCE</scope>
    <source>
        <strain evidence="1">DP1</strain>
    </source>
</reference>
<proteinExistence type="predicted"/>
<comment type="caution">
    <text evidence="1">The sequence shown here is derived from an EMBL/GenBank/DDBJ whole genome shotgun (WGS) entry which is preliminary data.</text>
</comment>
<evidence type="ECO:0000313" key="1">
    <source>
        <dbReference type="EMBL" id="CAI2384209.1"/>
    </source>
</evidence>